<evidence type="ECO:0000256" key="1">
    <source>
        <dbReference type="PROSITE-ProRule" id="PRU00042"/>
    </source>
</evidence>
<dbReference type="OrthoDB" id="6779457at2759"/>
<organism evidence="3 4">
    <name type="scientific">Phyllotreta striolata</name>
    <name type="common">Striped flea beetle</name>
    <name type="synonym">Crioceris striolata</name>
    <dbReference type="NCBI Taxonomy" id="444603"/>
    <lineage>
        <taxon>Eukaryota</taxon>
        <taxon>Metazoa</taxon>
        <taxon>Ecdysozoa</taxon>
        <taxon>Arthropoda</taxon>
        <taxon>Hexapoda</taxon>
        <taxon>Insecta</taxon>
        <taxon>Pterygota</taxon>
        <taxon>Neoptera</taxon>
        <taxon>Endopterygota</taxon>
        <taxon>Coleoptera</taxon>
        <taxon>Polyphaga</taxon>
        <taxon>Cucujiformia</taxon>
        <taxon>Chrysomeloidea</taxon>
        <taxon>Chrysomelidae</taxon>
        <taxon>Galerucinae</taxon>
        <taxon>Alticini</taxon>
        <taxon>Phyllotreta</taxon>
    </lineage>
</organism>
<sequence>MNWHYCSNCSRKYSSKVSLKQHLRLECGKEPTFCCTSPGCQYKAKRLWNLKRHYMHSHNLTTRWHYCCNCSRKYSSQVGLRQHLRLECGKEATFCCQYPGCGYKAKRLWTLKQHLSSRKHSQTKTAQQILIISRPESE</sequence>
<dbReference type="PROSITE" id="PS50157">
    <property type="entry name" value="ZINC_FINGER_C2H2_2"/>
    <property type="match status" value="2"/>
</dbReference>
<feature type="domain" description="C2H2-type" evidence="2">
    <location>
        <begin position="65"/>
        <end position="92"/>
    </location>
</feature>
<gene>
    <name evidence="3" type="ORF">PHYEVI_LOCUS10889</name>
</gene>
<dbReference type="Proteomes" id="UP001153712">
    <property type="component" value="Chromosome 8"/>
</dbReference>
<dbReference type="InterPro" id="IPR013087">
    <property type="entry name" value="Znf_C2H2_type"/>
</dbReference>
<dbReference type="SMART" id="SM00355">
    <property type="entry name" value="ZnF_C2H2"/>
    <property type="match status" value="4"/>
</dbReference>
<dbReference type="AlphaFoldDB" id="A0A9N9XUB6"/>
<evidence type="ECO:0000259" key="2">
    <source>
        <dbReference type="PROSITE" id="PS50157"/>
    </source>
</evidence>
<dbReference type="EMBL" id="OU900101">
    <property type="protein sequence ID" value="CAG9864637.1"/>
    <property type="molecule type" value="Genomic_DNA"/>
</dbReference>
<protein>
    <recommendedName>
        <fullName evidence="2">C2H2-type domain-containing protein</fullName>
    </recommendedName>
</protein>
<proteinExistence type="predicted"/>
<evidence type="ECO:0000313" key="4">
    <source>
        <dbReference type="Proteomes" id="UP001153712"/>
    </source>
</evidence>
<keyword evidence="4" id="KW-1185">Reference proteome</keyword>
<keyword evidence="1" id="KW-0862">Zinc</keyword>
<keyword evidence="1" id="KW-0479">Metal-binding</keyword>
<name>A0A9N9XUB6_PHYSR</name>
<evidence type="ECO:0000313" key="3">
    <source>
        <dbReference type="EMBL" id="CAG9864637.1"/>
    </source>
</evidence>
<accession>A0A9N9XUB6</accession>
<dbReference type="GO" id="GO:0008270">
    <property type="term" value="F:zinc ion binding"/>
    <property type="evidence" value="ECO:0007669"/>
    <property type="project" value="UniProtKB-KW"/>
</dbReference>
<feature type="domain" description="C2H2-type" evidence="2">
    <location>
        <begin position="4"/>
        <end position="31"/>
    </location>
</feature>
<reference evidence="3" key="1">
    <citation type="submission" date="2022-01" db="EMBL/GenBank/DDBJ databases">
        <authorList>
            <person name="King R."/>
        </authorList>
    </citation>
    <scope>NUCLEOTIDE SEQUENCE</scope>
</reference>
<keyword evidence="1" id="KW-0863">Zinc-finger</keyword>
<dbReference type="Gene3D" id="3.30.160.60">
    <property type="entry name" value="Classic Zinc Finger"/>
    <property type="match status" value="2"/>
</dbReference>